<dbReference type="Proteomes" id="UP000440066">
    <property type="component" value="Unassembled WGS sequence"/>
</dbReference>
<proteinExistence type="predicted"/>
<gene>
    <name evidence="1" type="ORF">GF867_05985</name>
</gene>
<sequence>MFQDTILLDSSLTEDRSEYLRRFTLIHECAHSILHRPYFSRCDNQLTLFELEDANDRSHAPLTAAMTSSYNGKGPRNFQSDHDWIEWQANSLASCLLMNKSSLSNLLEDYDLEDCSSLQKAVIVNQISDTYEVSYDAARVRFERFTRDYLNEGSLF</sequence>
<dbReference type="PANTHER" id="PTHR43236">
    <property type="entry name" value="ANTITOXIN HIGA1"/>
    <property type="match status" value="1"/>
</dbReference>
<dbReference type="Gene3D" id="1.10.10.2910">
    <property type="match status" value="1"/>
</dbReference>
<accession>A0A844BYI0</accession>
<dbReference type="EMBL" id="WJQT01000006">
    <property type="protein sequence ID" value="MRJ47108.1"/>
    <property type="molecule type" value="Genomic_DNA"/>
</dbReference>
<comment type="caution">
    <text evidence="1">The sequence shown here is derived from an EMBL/GenBank/DDBJ whole genome shotgun (WGS) entry which is preliminary data.</text>
</comment>
<dbReference type="InterPro" id="IPR052345">
    <property type="entry name" value="Rad_response_metalloprotease"/>
</dbReference>
<evidence type="ECO:0000313" key="2">
    <source>
        <dbReference type="Proteomes" id="UP000440066"/>
    </source>
</evidence>
<dbReference type="PANTHER" id="PTHR43236:SF1">
    <property type="entry name" value="BLL7220 PROTEIN"/>
    <property type="match status" value="1"/>
</dbReference>
<evidence type="ECO:0000313" key="1">
    <source>
        <dbReference type="EMBL" id="MRJ47108.1"/>
    </source>
</evidence>
<reference evidence="1 2" key="1">
    <citation type="submission" date="2019-11" db="EMBL/GenBank/DDBJ databases">
        <title>Characterisation of Fundicoccus ignavus gen. nov. sp. nov., a novel genus of the family Aerococcaceae from bulk tank milk.</title>
        <authorList>
            <person name="Siebert A."/>
            <person name="Huptas C."/>
            <person name="Wenning M."/>
            <person name="Scherer S."/>
            <person name="Doll E.V."/>
        </authorList>
    </citation>
    <scope>NUCLEOTIDE SEQUENCE [LARGE SCALE GENOMIC DNA]</scope>
    <source>
        <strain evidence="1 2">DSM 109652</strain>
    </source>
</reference>
<dbReference type="AlphaFoldDB" id="A0A844BYI0"/>
<name>A0A844BYI0_9LACT</name>
<organism evidence="1 2">
    <name type="scientific">Fundicoccus ignavus</name>
    <dbReference type="NCBI Taxonomy" id="2664442"/>
    <lineage>
        <taxon>Bacteria</taxon>
        <taxon>Bacillati</taxon>
        <taxon>Bacillota</taxon>
        <taxon>Bacilli</taxon>
        <taxon>Lactobacillales</taxon>
        <taxon>Aerococcaceae</taxon>
        <taxon>Fundicoccus</taxon>
    </lineage>
</organism>
<protein>
    <submittedName>
        <fullName evidence="1">ImmA/IrrE family metallo-endopeptidase</fullName>
    </submittedName>
</protein>